<comment type="subcellular location">
    <subcellularLocation>
        <location evidence="1">Membrane</location>
        <topology evidence="1">Multi-pass membrane protein</topology>
    </subcellularLocation>
</comment>
<organism evidence="7 8">
    <name type="scientific">Halogeometricum borinquense</name>
    <dbReference type="NCBI Taxonomy" id="60847"/>
    <lineage>
        <taxon>Archaea</taxon>
        <taxon>Methanobacteriati</taxon>
        <taxon>Methanobacteriota</taxon>
        <taxon>Stenosarchaea group</taxon>
        <taxon>Halobacteria</taxon>
        <taxon>Halobacteriales</taxon>
        <taxon>Haloferacaceae</taxon>
        <taxon>Halogeometricum</taxon>
    </lineage>
</organism>
<proteinExistence type="predicted"/>
<keyword evidence="4 6" id="KW-1133">Transmembrane helix</keyword>
<protein>
    <submittedName>
        <fullName evidence="7">Sodium-dependent transporter</fullName>
    </submittedName>
</protein>
<evidence type="ECO:0000256" key="5">
    <source>
        <dbReference type="ARBA" id="ARBA00023136"/>
    </source>
</evidence>
<evidence type="ECO:0000256" key="3">
    <source>
        <dbReference type="ARBA" id="ARBA00022692"/>
    </source>
</evidence>
<dbReference type="GeneID" id="9988840"/>
<feature type="transmembrane region" description="Helical" evidence="6">
    <location>
        <begin position="300"/>
        <end position="327"/>
    </location>
</feature>
<dbReference type="PROSITE" id="PS50267">
    <property type="entry name" value="NA_NEUROTRAN_SYMP_3"/>
    <property type="match status" value="1"/>
</dbReference>
<evidence type="ECO:0000256" key="4">
    <source>
        <dbReference type="ARBA" id="ARBA00022989"/>
    </source>
</evidence>
<feature type="transmembrane region" description="Helical" evidence="6">
    <location>
        <begin position="84"/>
        <end position="114"/>
    </location>
</feature>
<evidence type="ECO:0000256" key="2">
    <source>
        <dbReference type="ARBA" id="ARBA00022448"/>
    </source>
</evidence>
<feature type="transmembrane region" description="Helical" evidence="6">
    <location>
        <begin position="167"/>
        <end position="184"/>
    </location>
</feature>
<comment type="caution">
    <text evidence="7">The sequence shown here is derived from an EMBL/GenBank/DDBJ whole genome shotgun (WGS) entry which is preliminary data.</text>
</comment>
<feature type="transmembrane region" description="Helical" evidence="6">
    <location>
        <begin position="249"/>
        <end position="270"/>
    </location>
</feature>
<feature type="transmembrane region" description="Helical" evidence="6">
    <location>
        <begin position="42"/>
        <end position="63"/>
    </location>
</feature>
<dbReference type="PANTHER" id="PTHR42948">
    <property type="entry name" value="TRANSPORTER"/>
    <property type="match status" value="1"/>
</dbReference>
<dbReference type="EMBL" id="RZHH01000003">
    <property type="protein sequence ID" value="RYJ08216.1"/>
    <property type="molecule type" value="Genomic_DNA"/>
</dbReference>
<dbReference type="PANTHER" id="PTHR42948:SF1">
    <property type="entry name" value="TRANSPORTER"/>
    <property type="match status" value="1"/>
</dbReference>
<evidence type="ECO:0000313" key="8">
    <source>
        <dbReference type="Proteomes" id="UP000294028"/>
    </source>
</evidence>
<accession>A0A482T033</accession>
<gene>
    <name evidence="7" type="ORF">ELS19_16765</name>
</gene>
<feature type="transmembrane region" description="Helical" evidence="6">
    <location>
        <begin position="215"/>
        <end position="237"/>
    </location>
</feature>
<feature type="transmembrane region" description="Helical" evidence="6">
    <location>
        <begin position="441"/>
        <end position="461"/>
    </location>
</feature>
<dbReference type="InterPro" id="IPR000175">
    <property type="entry name" value="Na/ntran_symport"/>
</dbReference>
<keyword evidence="5 6" id="KW-0472">Membrane</keyword>
<feature type="transmembrane region" description="Helical" evidence="6">
    <location>
        <begin position="410"/>
        <end position="429"/>
    </location>
</feature>
<dbReference type="Proteomes" id="UP000294028">
    <property type="component" value="Unassembled WGS sequence"/>
</dbReference>
<dbReference type="AlphaFoldDB" id="A0A482T033"/>
<reference evidence="7 8" key="1">
    <citation type="submission" date="2018-12" db="EMBL/GenBank/DDBJ databases">
        <title>Genome analysis provides insights into bioremediation potentialities of Halogeometricum borinquense strain N11.</title>
        <authorList>
            <person name="Najjari A."/>
            <person name="Youssef N."/>
            <person name="Fhoula I."/>
            <person name="Ben Dhia O."/>
            <person name="Mahjoubi M."/>
            <person name="Ouzari H.I."/>
            <person name="Cherif A."/>
        </authorList>
    </citation>
    <scope>NUCLEOTIDE SEQUENCE [LARGE SCALE GENOMIC DNA]</scope>
    <source>
        <strain evidence="7 8">N11</strain>
    </source>
</reference>
<dbReference type="CDD" id="cd10336">
    <property type="entry name" value="SLC6sbd_Tyt1-Like"/>
    <property type="match status" value="1"/>
</dbReference>
<name>A0A482T033_9EURY</name>
<dbReference type="InterPro" id="IPR047218">
    <property type="entry name" value="YocR/YhdH-like"/>
</dbReference>
<dbReference type="PRINTS" id="PR00176">
    <property type="entry name" value="NANEUSMPORT"/>
</dbReference>
<dbReference type="Pfam" id="PF00209">
    <property type="entry name" value="SNF"/>
    <property type="match status" value="2"/>
</dbReference>
<dbReference type="RefSeq" id="WP_013440777.1">
    <property type="nucleotide sequence ID" value="NZ_RZHH01000003.1"/>
</dbReference>
<dbReference type="GO" id="GO:0016020">
    <property type="term" value="C:membrane"/>
    <property type="evidence" value="ECO:0007669"/>
    <property type="project" value="UniProtKB-SubCell"/>
</dbReference>
<evidence type="ECO:0000313" key="7">
    <source>
        <dbReference type="EMBL" id="RYJ08216.1"/>
    </source>
</evidence>
<dbReference type="NCBIfam" id="NF037979">
    <property type="entry name" value="Na_transp"/>
    <property type="match status" value="1"/>
</dbReference>
<keyword evidence="2" id="KW-0813">Transport</keyword>
<dbReference type="InterPro" id="IPR037272">
    <property type="entry name" value="SNS_sf"/>
</dbReference>
<evidence type="ECO:0000256" key="1">
    <source>
        <dbReference type="ARBA" id="ARBA00004141"/>
    </source>
</evidence>
<feature type="transmembrane region" description="Helical" evidence="6">
    <location>
        <begin position="134"/>
        <end position="155"/>
    </location>
</feature>
<dbReference type="OMA" id="LPKMAMN"/>
<sequence length="475" mass="50758">MARDTWASRIGFILAAVGSAVGLGNIWRFPWMTAQNGGSAFLVTYLFIVIGVGVPGLLATLVIGRRSNLNPVGAFKSLKGSRSWVLLGGICVLTSIVLISFYSVVGGWVLRYFIESFTGAYFAQPGAHFEAINYGMSAFQYQVVFLIITALIVMIGVREGIETTTKVMMPGIAILLTAMAIWAFRQPNAAQGYQFYLAFDGQYLSKNFLPVLSSAAGQALFTLSIGGGTMLTYASYIEEDRSLPFDASSIAILNLGIGVLAGLVVFPLLFSYADGPTSGGPGALFVSIAGAFANLPAGKFLGATFFLVVLLAAITSSISMLEIPVAFLVDEFGFERSKVTRGMLLLVVATGAPNAFNADVFSFVAGHLVSLLMTLGLIGFMFYAAWVLGPDAVEEYRKGAGSLARPLAGVWRYAIGSVFPIFLLFSFYTDSLSLAGVSVNSMEVLVITLLTAVPFIIFIHWSERETPSKAIKSTD</sequence>
<keyword evidence="3 6" id="KW-0812">Transmembrane</keyword>
<feature type="transmembrane region" description="Helical" evidence="6">
    <location>
        <begin position="368"/>
        <end position="389"/>
    </location>
</feature>
<dbReference type="SUPFAM" id="SSF161070">
    <property type="entry name" value="SNF-like"/>
    <property type="match status" value="1"/>
</dbReference>
<feature type="transmembrane region" description="Helical" evidence="6">
    <location>
        <begin position="12"/>
        <end position="30"/>
    </location>
</feature>
<evidence type="ECO:0000256" key="6">
    <source>
        <dbReference type="SAM" id="Phobius"/>
    </source>
</evidence>